<organism evidence="5 6">
    <name type="scientific">Rothia koreensis</name>
    <dbReference type="NCBI Taxonomy" id="592378"/>
    <lineage>
        <taxon>Bacteria</taxon>
        <taxon>Bacillati</taxon>
        <taxon>Actinomycetota</taxon>
        <taxon>Actinomycetes</taxon>
        <taxon>Micrococcales</taxon>
        <taxon>Micrococcaceae</taxon>
        <taxon>Rothia</taxon>
    </lineage>
</organism>
<dbReference type="PANTHER" id="PTHR30349:SF41">
    <property type="entry name" value="INTEGRASE_RECOMBINASE PROTEIN MJ0367-RELATED"/>
    <property type="match status" value="1"/>
</dbReference>
<gene>
    <name evidence="5" type="ORF">GMA10_01500</name>
</gene>
<feature type="domain" description="Tyr recombinase" evidence="4">
    <location>
        <begin position="140"/>
        <end position="335"/>
    </location>
</feature>
<dbReference type="OrthoDB" id="67979at2"/>
<dbReference type="GO" id="GO:0015074">
    <property type="term" value="P:DNA integration"/>
    <property type="evidence" value="ECO:0007669"/>
    <property type="project" value="InterPro"/>
</dbReference>
<keyword evidence="2" id="KW-0238">DNA-binding</keyword>
<dbReference type="GO" id="GO:0003677">
    <property type="term" value="F:DNA binding"/>
    <property type="evidence" value="ECO:0007669"/>
    <property type="project" value="UniProtKB-KW"/>
</dbReference>
<dbReference type="InterPro" id="IPR050090">
    <property type="entry name" value="Tyrosine_recombinase_XerCD"/>
</dbReference>
<evidence type="ECO:0000256" key="1">
    <source>
        <dbReference type="ARBA" id="ARBA00008857"/>
    </source>
</evidence>
<dbReference type="GO" id="GO:0006310">
    <property type="term" value="P:DNA recombination"/>
    <property type="evidence" value="ECO:0007669"/>
    <property type="project" value="UniProtKB-KW"/>
</dbReference>
<dbReference type="Pfam" id="PF00589">
    <property type="entry name" value="Phage_integrase"/>
    <property type="match status" value="1"/>
</dbReference>
<dbReference type="EMBL" id="WOGT01000001">
    <property type="protein sequence ID" value="MUN53914.1"/>
    <property type="molecule type" value="Genomic_DNA"/>
</dbReference>
<name>A0A7K1LFE9_9MICC</name>
<keyword evidence="3" id="KW-0233">DNA recombination</keyword>
<dbReference type="InterPro" id="IPR013762">
    <property type="entry name" value="Integrase-like_cat_sf"/>
</dbReference>
<evidence type="ECO:0000313" key="5">
    <source>
        <dbReference type="EMBL" id="MUN53914.1"/>
    </source>
</evidence>
<evidence type="ECO:0000256" key="2">
    <source>
        <dbReference type="ARBA" id="ARBA00023125"/>
    </source>
</evidence>
<protein>
    <submittedName>
        <fullName evidence="5">Tyrosine-type recombinase/integrase</fullName>
    </submittedName>
</protein>
<dbReference type="AlphaFoldDB" id="A0A7K1LFE9"/>
<dbReference type="Proteomes" id="UP000462152">
    <property type="component" value="Unassembled WGS sequence"/>
</dbReference>
<evidence type="ECO:0000313" key="6">
    <source>
        <dbReference type="Proteomes" id="UP000462152"/>
    </source>
</evidence>
<evidence type="ECO:0000259" key="4">
    <source>
        <dbReference type="PROSITE" id="PS51898"/>
    </source>
</evidence>
<sequence length="347" mass="37468">MEPMDIGLYEPPSTPPRVSVSAVTAAYEDARSVVPSTVHRTVALSVRRGSEKTARLRLERLARVVMATDSRIAHPAAVWSADWSSMPVEAFEALDGGIRSAWSSPSTRNAMRDSVRAVVRESLNAGILTHDRATPLLNAVKPEKLPRDEEKQSRGHVPASRVREVFHELARDDSITARRDAALIALLVGAGLRRDEAASAMLDDLDADRETLVVTGKGGNVRSVPLAPGTRRAVKAWLNVRGDGPGPILAPLTKTKPREPIIGRRLSTDTVAQVVARRFGPGIAPHDLRRTFTGDLLDSGADLSTVAKVLGHTSTQTTAGYDRRGHAARRAAVEKLDVPFEDYGADD</sequence>
<evidence type="ECO:0000256" key="3">
    <source>
        <dbReference type="ARBA" id="ARBA00023172"/>
    </source>
</evidence>
<dbReference type="PANTHER" id="PTHR30349">
    <property type="entry name" value="PHAGE INTEGRASE-RELATED"/>
    <property type="match status" value="1"/>
</dbReference>
<keyword evidence="6" id="KW-1185">Reference proteome</keyword>
<dbReference type="CDD" id="cd00397">
    <property type="entry name" value="DNA_BRE_C"/>
    <property type="match status" value="1"/>
</dbReference>
<reference evidence="5 6" key="1">
    <citation type="submission" date="2019-12" db="EMBL/GenBank/DDBJ databases">
        <authorList>
            <person name="Li J."/>
            <person name="Shi Y."/>
            <person name="Xu G."/>
            <person name="Xiao D."/>
            <person name="Ran X."/>
        </authorList>
    </citation>
    <scope>NUCLEOTIDE SEQUENCE [LARGE SCALE GENOMIC DNA]</scope>
    <source>
        <strain evidence="5 6">JCM 15915</strain>
    </source>
</reference>
<accession>A0A7K1LFE9</accession>
<dbReference type="InterPro" id="IPR002104">
    <property type="entry name" value="Integrase_catalytic"/>
</dbReference>
<dbReference type="PROSITE" id="PS51898">
    <property type="entry name" value="TYR_RECOMBINASE"/>
    <property type="match status" value="1"/>
</dbReference>
<dbReference type="InterPro" id="IPR011010">
    <property type="entry name" value="DNA_brk_join_enz"/>
</dbReference>
<comment type="similarity">
    <text evidence="1">Belongs to the 'phage' integrase family.</text>
</comment>
<dbReference type="Gene3D" id="1.10.443.10">
    <property type="entry name" value="Intergrase catalytic core"/>
    <property type="match status" value="1"/>
</dbReference>
<dbReference type="SUPFAM" id="SSF56349">
    <property type="entry name" value="DNA breaking-rejoining enzymes"/>
    <property type="match status" value="1"/>
</dbReference>
<comment type="caution">
    <text evidence="5">The sequence shown here is derived from an EMBL/GenBank/DDBJ whole genome shotgun (WGS) entry which is preliminary data.</text>
</comment>
<proteinExistence type="inferred from homology"/>